<dbReference type="EMBL" id="BLLK01000045">
    <property type="protein sequence ID" value="GFH51654.1"/>
    <property type="molecule type" value="Genomic_DNA"/>
</dbReference>
<comment type="caution">
    <text evidence="10">The sequence shown here is derived from an EMBL/GenBank/DDBJ whole genome shotgun (WGS) entry which is preliminary data.</text>
</comment>
<protein>
    <recommendedName>
        <fullName evidence="12">Bestrophin homolog</fullName>
    </recommendedName>
</protein>
<keyword evidence="11" id="KW-1185">Reference proteome</keyword>
<dbReference type="AlphaFoldDB" id="A0AAD3CTQ5"/>
<reference evidence="10 11" key="1">
    <citation type="journal article" date="2021" name="Sci. Rep.">
        <title>The genome of the diatom Chaetoceros tenuissimus carries an ancient integrated fragment of an extant virus.</title>
        <authorList>
            <person name="Hongo Y."/>
            <person name="Kimura K."/>
            <person name="Takaki Y."/>
            <person name="Yoshida Y."/>
            <person name="Baba S."/>
            <person name="Kobayashi G."/>
            <person name="Nagasaki K."/>
            <person name="Hano T."/>
            <person name="Tomaru Y."/>
        </authorList>
    </citation>
    <scope>NUCLEOTIDE SEQUENCE [LARGE SCALE GENOMIC DNA]</scope>
    <source>
        <strain evidence="10 11">NIES-3715</strain>
    </source>
</reference>
<evidence type="ECO:0000256" key="6">
    <source>
        <dbReference type="ARBA" id="ARBA00023065"/>
    </source>
</evidence>
<feature type="transmembrane region" description="Helical" evidence="8">
    <location>
        <begin position="153"/>
        <end position="170"/>
    </location>
</feature>
<evidence type="ECO:0000256" key="2">
    <source>
        <dbReference type="ARBA" id="ARBA00022448"/>
    </source>
</evidence>
<evidence type="ECO:0000256" key="1">
    <source>
        <dbReference type="ARBA" id="ARBA00004651"/>
    </source>
</evidence>
<proteinExistence type="predicted"/>
<feature type="chain" id="PRO_5041957879" description="Bestrophin homolog" evidence="9">
    <location>
        <begin position="20"/>
        <end position="451"/>
    </location>
</feature>
<dbReference type="Pfam" id="PF25539">
    <property type="entry name" value="Bestrophin_2"/>
    <property type="match status" value="1"/>
</dbReference>
<keyword evidence="9" id="KW-0732">Signal</keyword>
<evidence type="ECO:0000313" key="11">
    <source>
        <dbReference type="Proteomes" id="UP001054902"/>
    </source>
</evidence>
<name>A0AAD3CTQ5_9STRA</name>
<feature type="transmembrane region" description="Helical" evidence="8">
    <location>
        <begin position="351"/>
        <end position="368"/>
    </location>
</feature>
<keyword evidence="6" id="KW-0406">Ion transport</keyword>
<dbReference type="InterPro" id="IPR044669">
    <property type="entry name" value="YneE/VCCN1/2-like"/>
</dbReference>
<dbReference type="PANTHER" id="PTHR33281:SF19">
    <property type="entry name" value="VOLTAGE-DEPENDENT ANION CHANNEL-FORMING PROTEIN YNEE"/>
    <property type="match status" value="1"/>
</dbReference>
<evidence type="ECO:0000256" key="7">
    <source>
        <dbReference type="ARBA" id="ARBA00023136"/>
    </source>
</evidence>
<keyword evidence="2" id="KW-0813">Transport</keyword>
<evidence type="ECO:0000313" key="10">
    <source>
        <dbReference type="EMBL" id="GFH51654.1"/>
    </source>
</evidence>
<evidence type="ECO:0000256" key="9">
    <source>
        <dbReference type="SAM" id="SignalP"/>
    </source>
</evidence>
<sequence>MKKCVFAFAALLLLREADSFCNYQKGIRTCILPLRKNNAVTLSRFEKSPSFKSTLSSQQVEIIELPPSETETVGRDKKKSDEIEAFEAAIYTVVKYLRLEDDDTLYPSIFRSTRSKMSISYIWDTEMWRKNMSRARYLRHICGFFSSRLMKRILPQFTSFCAWATLYLFVVGQKVNKIKEDMVPLTALSLVSSFVAFLLTLRSNQGLDRLSEGRMLWGRMFIVTRDTAQLLATYVYSRDKKLGVSTARHLALFPWLMKGLLRATDDTDLVHVMLPKKKDADYLNSQRKKPAACIARIRQVVADLAQRNVMPVAAHQEFLKNLNEMNYILGMCERLRGSPIPPLYTSHTSRLLVFYLFFLPIALHGAHMKNTVTMIVTATVAFAMLGLDEISFLLEQPFQLMPLHDLSKGMMLDVADAFVCQPCALASKELLLDEDEFFYPYDENNTQPDYW</sequence>
<evidence type="ECO:0000256" key="3">
    <source>
        <dbReference type="ARBA" id="ARBA00022475"/>
    </source>
</evidence>
<organism evidence="10 11">
    <name type="scientific">Chaetoceros tenuissimus</name>
    <dbReference type="NCBI Taxonomy" id="426638"/>
    <lineage>
        <taxon>Eukaryota</taxon>
        <taxon>Sar</taxon>
        <taxon>Stramenopiles</taxon>
        <taxon>Ochrophyta</taxon>
        <taxon>Bacillariophyta</taxon>
        <taxon>Coscinodiscophyceae</taxon>
        <taxon>Chaetocerotophycidae</taxon>
        <taxon>Chaetocerotales</taxon>
        <taxon>Chaetocerotaceae</taxon>
        <taxon>Chaetoceros</taxon>
    </lineage>
</organism>
<evidence type="ECO:0000256" key="4">
    <source>
        <dbReference type="ARBA" id="ARBA00022692"/>
    </source>
</evidence>
<keyword evidence="3" id="KW-1003">Cell membrane</keyword>
<dbReference type="Proteomes" id="UP001054902">
    <property type="component" value="Unassembled WGS sequence"/>
</dbReference>
<keyword evidence="4 8" id="KW-0812">Transmembrane</keyword>
<keyword evidence="5 8" id="KW-1133">Transmembrane helix</keyword>
<evidence type="ECO:0008006" key="12">
    <source>
        <dbReference type="Google" id="ProtNLM"/>
    </source>
</evidence>
<feature type="signal peptide" evidence="9">
    <location>
        <begin position="1"/>
        <end position="19"/>
    </location>
</feature>
<comment type="subcellular location">
    <subcellularLocation>
        <location evidence="1">Cell membrane</location>
        <topology evidence="1">Multi-pass membrane protein</topology>
    </subcellularLocation>
</comment>
<accession>A0AAD3CTQ5</accession>
<feature type="transmembrane region" description="Helical" evidence="8">
    <location>
        <begin position="182"/>
        <end position="201"/>
    </location>
</feature>
<evidence type="ECO:0000256" key="8">
    <source>
        <dbReference type="SAM" id="Phobius"/>
    </source>
</evidence>
<dbReference type="GO" id="GO:0005886">
    <property type="term" value="C:plasma membrane"/>
    <property type="evidence" value="ECO:0007669"/>
    <property type="project" value="UniProtKB-SubCell"/>
</dbReference>
<gene>
    <name evidence="10" type="ORF">CTEN210_08130</name>
</gene>
<dbReference type="PANTHER" id="PTHR33281">
    <property type="entry name" value="UPF0187 PROTEIN YNEE"/>
    <property type="match status" value="1"/>
</dbReference>
<keyword evidence="7 8" id="KW-0472">Membrane</keyword>
<dbReference type="GO" id="GO:0005254">
    <property type="term" value="F:chloride channel activity"/>
    <property type="evidence" value="ECO:0007669"/>
    <property type="project" value="InterPro"/>
</dbReference>
<feature type="transmembrane region" description="Helical" evidence="8">
    <location>
        <begin position="374"/>
        <end position="394"/>
    </location>
</feature>
<evidence type="ECO:0000256" key="5">
    <source>
        <dbReference type="ARBA" id="ARBA00022989"/>
    </source>
</evidence>